<keyword evidence="2" id="KW-1185">Reference proteome</keyword>
<accession>R7Q7Q3</accession>
<dbReference type="RefSeq" id="XP_005713682.1">
    <property type="nucleotide sequence ID" value="XM_005713625.1"/>
</dbReference>
<dbReference type="KEGG" id="ccp:CHC_T00002446001"/>
<dbReference type="EMBL" id="HG001660">
    <property type="protein sequence ID" value="CDF33863.1"/>
    <property type="molecule type" value="Genomic_DNA"/>
</dbReference>
<dbReference type="Proteomes" id="UP000012073">
    <property type="component" value="Unassembled WGS sequence"/>
</dbReference>
<dbReference type="Gramene" id="CDF33863">
    <property type="protein sequence ID" value="CDF33863"/>
    <property type="gene ID" value="CHC_T00002446001"/>
</dbReference>
<dbReference type="AlphaFoldDB" id="R7Q7Q3"/>
<gene>
    <name evidence="1" type="ORF">CHC_T00002446001</name>
</gene>
<evidence type="ECO:0000313" key="2">
    <source>
        <dbReference type="Proteomes" id="UP000012073"/>
    </source>
</evidence>
<proteinExistence type="predicted"/>
<reference evidence="2" key="1">
    <citation type="journal article" date="2013" name="Proc. Natl. Acad. Sci. U.S.A.">
        <title>Genome structure and metabolic features in the red seaweed Chondrus crispus shed light on evolution of the Archaeplastida.</title>
        <authorList>
            <person name="Collen J."/>
            <person name="Porcel B."/>
            <person name="Carre W."/>
            <person name="Ball S.G."/>
            <person name="Chaparro C."/>
            <person name="Tonon T."/>
            <person name="Barbeyron T."/>
            <person name="Michel G."/>
            <person name="Noel B."/>
            <person name="Valentin K."/>
            <person name="Elias M."/>
            <person name="Artiguenave F."/>
            <person name="Arun A."/>
            <person name="Aury J.M."/>
            <person name="Barbosa-Neto J.F."/>
            <person name="Bothwell J.H."/>
            <person name="Bouget F.Y."/>
            <person name="Brillet L."/>
            <person name="Cabello-Hurtado F."/>
            <person name="Capella-Gutierrez S."/>
            <person name="Charrier B."/>
            <person name="Cladiere L."/>
            <person name="Cock J.M."/>
            <person name="Coelho S.M."/>
            <person name="Colleoni C."/>
            <person name="Czjzek M."/>
            <person name="Da Silva C."/>
            <person name="Delage L."/>
            <person name="Denoeud F."/>
            <person name="Deschamps P."/>
            <person name="Dittami S.M."/>
            <person name="Gabaldon T."/>
            <person name="Gachon C.M."/>
            <person name="Groisillier A."/>
            <person name="Herve C."/>
            <person name="Jabbari K."/>
            <person name="Katinka M."/>
            <person name="Kloareg B."/>
            <person name="Kowalczyk N."/>
            <person name="Labadie K."/>
            <person name="Leblanc C."/>
            <person name="Lopez P.J."/>
            <person name="McLachlan D.H."/>
            <person name="Meslet-Cladiere L."/>
            <person name="Moustafa A."/>
            <person name="Nehr Z."/>
            <person name="Nyvall Collen P."/>
            <person name="Panaud O."/>
            <person name="Partensky F."/>
            <person name="Poulain J."/>
            <person name="Rensing S.A."/>
            <person name="Rousvoal S."/>
            <person name="Samson G."/>
            <person name="Symeonidi A."/>
            <person name="Weissenbach J."/>
            <person name="Zambounis A."/>
            <person name="Wincker P."/>
            <person name="Boyen C."/>
        </authorList>
    </citation>
    <scope>NUCLEOTIDE SEQUENCE [LARGE SCALE GENOMIC DNA]</scope>
    <source>
        <strain evidence="2">cv. Stackhouse</strain>
    </source>
</reference>
<name>R7Q7Q3_CHOCR</name>
<sequence length="44" mass="4914">MALQISPAILRRAAQEENNYEPMSIAVVISCFTCLSRQPGYEVL</sequence>
<evidence type="ECO:0000313" key="1">
    <source>
        <dbReference type="EMBL" id="CDF33863.1"/>
    </source>
</evidence>
<dbReference type="GeneID" id="17321396"/>
<protein>
    <submittedName>
        <fullName evidence="1">Uncharacterized protein</fullName>
    </submittedName>
</protein>
<organism evidence="1 2">
    <name type="scientific">Chondrus crispus</name>
    <name type="common">Carrageen Irish moss</name>
    <name type="synonym">Polymorpha crispa</name>
    <dbReference type="NCBI Taxonomy" id="2769"/>
    <lineage>
        <taxon>Eukaryota</taxon>
        <taxon>Rhodophyta</taxon>
        <taxon>Florideophyceae</taxon>
        <taxon>Rhodymeniophycidae</taxon>
        <taxon>Gigartinales</taxon>
        <taxon>Gigartinaceae</taxon>
        <taxon>Chondrus</taxon>
    </lineage>
</organism>